<dbReference type="PROSITE" id="PS50893">
    <property type="entry name" value="ABC_TRANSPORTER_2"/>
    <property type="match status" value="1"/>
</dbReference>
<dbReference type="GO" id="GO:0005524">
    <property type="term" value="F:ATP binding"/>
    <property type="evidence" value="ECO:0007669"/>
    <property type="project" value="UniProtKB-KW"/>
</dbReference>
<evidence type="ECO:0000256" key="4">
    <source>
        <dbReference type="ARBA" id="ARBA00022840"/>
    </source>
</evidence>
<evidence type="ECO:0000256" key="2">
    <source>
        <dbReference type="ARBA" id="ARBA00022448"/>
    </source>
</evidence>
<dbReference type="CDD" id="cd03219">
    <property type="entry name" value="ABC_Mj1267_LivG_branched"/>
    <property type="match status" value="1"/>
</dbReference>
<dbReference type="PANTHER" id="PTHR45772:SF2">
    <property type="entry name" value="ABC TRANSPORTER ATP-BINDING PROTEIN"/>
    <property type="match status" value="1"/>
</dbReference>
<dbReference type="PANTHER" id="PTHR45772">
    <property type="entry name" value="CONSERVED COMPONENT OF ABC TRANSPORTER FOR NATURAL AMINO ACIDS-RELATED"/>
    <property type="match status" value="1"/>
</dbReference>
<dbReference type="Proteomes" id="UP000249130">
    <property type="component" value="Unassembled WGS sequence"/>
</dbReference>
<dbReference type="InterPro" id="IPR032823">
    <property type="entry name" value="BCA_ABC_TP_C"/>
</dbReference>
<proteinExistence type="inferred from homology"/>
<reference evidence="6 7" key="1">
    <citation type="submission" date="2017-07" db="EMBL/GenBank/DDBJ databases">
        <title>Draft Genome Sequences of Select Purple Nonsulfur Bacteria.</title>
        <authorList>
            <person name="Lasarre B."/>
            <person name="Mckinlay J.B."/>
        </authorList>
    </citation>
    <scope>NUCLEOTIDE SEQUENCE [LARGE SCALE GENOMIC DNA]</scope>
    <source>
        <strain evidence="6 7">DSM 5909</strain>
    </source>
</reference>
<dbReference type="SMART" id="SM00382">
    <property type="entry name" value="AAA"/>
    <property type="match status" value="1"/>
</dbReference>
<dbReference type="GO" id="GO:0005886">
    <property type="term" value="C:plasma membrane"/>
    <property type="evidence" value="ECO:0007669"/>
    <property type="project" value="TreeGrafter"/>
</dbReference>
<gene>
    <name evidence="6" type="ORF">CH341_23910</name>
</gene>
<dbReference type="InterPro" id="IPR003439">
    <property type="entry name" value="ABC_transporter-like_ATP-bd"/>
</dbReference>
<dbReference type="EMBL" id="NPEX01000236">
    <property type="protein sequence ID" value="RAI40373.1"/>
    <property type="molecule type" value="Genomic_DNA"/>
</dbReference>
<accession>A0A327KRR4</accession>
<name>A0A327KRR4_9BRAD</name>
<evidence type="ECO:0000256" key="3">
    <source>
        <dbReference type="ARBA" id="ARBA00022741"/>
    </source>
</evidence>
<protein>
    <submittedName>
        <fullName evidence="6">ABC transporter ATP-binding protein</fullName>
    </submittedName>
</protein>
<dbReference type="RefSeq" id="WP_111421522.1">
    <property type="nucleotide sequence ID" value="NZ_NPEX01000236.1"/>
</dbReference>
<dbReference type="Gene3D" id="3.40.50.300">
    <property type="entry name" value="P-loop containing nucleotide triphosphate hydrolases"/>
    <property type="match status" value="1"/>
</dbReference>
<dbReference type="PROSITE" id="PS00211">
    <property type="entry name" value="ABC_TRANSPORTER_1"/>
    <property type="match status" value="1"/>
</dbReference>
<dbReference type="FunFam" id="3.40.50.300:FF:000421">
    <property type="entry name" value="Branched-chain amino acid ABC transporter ATP-binding protein"/>
    <property type="match status" value="1"/>
</dbReference>
<dbReference type="InterPro" id="IPR027417">
    <property type="entry name" value="P-loop_NTPase"/>
</dbReference>
<dbReference type="Pfam" id="PF00005">
    <property type="entry name" value="ABC_tran"/>
    <property type="match status" value="1"/>
</dbReference>
<evidence type="ECO:0000256" key="1">
    <source>
        <dbReference type="ARBA" id="ARBA00005417"/>
    </source>
</evidence>
<evidence type="ECO:0000259" key="5">
    <source>
        <dbReference type="PROSITE" id="PS50893"/>
    </source>
</evidence>
<dbReference type="AlphaFoldDB" id="A0A327KRR4"/>
<dbReference type="OrthoDB" id="7158404at2"/>
<evidence type="ECO:0000313" key="6">
    <source>
        <dbReference type="EMBL" id="RAI40373.1"/>
    </source>
</evidence>
<dbReference type="InterPro" id="IPR003593">
    <property type="entry name" value="AAA+_ATPase"/>
</dbReference>
<comment type="similarity">
    <text evidence="1">Belongs to the ABC transporter superfamily.</text>
</comment>
<dbReference type="InterPro" id="IPR017871">
    <property type="entry name" value="ABC_transporter-like_CS"/>
</dbReference>
<organism evidence="6 7">
    <name type="scientific">Rhodoplanes roseus</name>
    <dbReference type="NCBI Taxonomy" id="29409"/>
    <lineage>
        <taxon>Bacteria</taxon>
        <taxon>Pseudomonadati</taxon>
        <taxon>Pseudomonadota</taxon>
        <taxon>Alphaproteobacteria</taxon>
        <taxon>Hyphomicrobiales</taxon>
        <taxon>Nitrobacteraceae</taxon>
        <taxon>Rhodoplanes</taxon>
    </lineage>
</organism>
<dbReference type="InterPro" id="IPR051120">
    <property type="entry name" value="ABC_AA/LPS_Transport"/>
</dbReference>
<keyword evidence="2" id="KW-0813">Transport</keyword>
<keyword evidence="4 6" id="KW-0067">ATP-binding</keyword>
<sequence>MGEAILQTAGVTKTFGGLNAVDAVDFTLAPGELVAVIGPNGAGKTTFVNLLSGALRPDTGAVMFEGRDISRLPVHARARLGITRSFQIASIFPGLTVMENVALAAQAHAGHSFRFWGEVAHEAPLRRKAHAQLAELGLADCADRQAAQLSHGEKRLLEIAMALVTAPRVLLLDEPMAGLGIAEARRMIDFIAALKGRFTILLVEHDMEAVFALADRVFVLASGARVADGLPDEVRADARVQLAYLGAEDEDL</sequence>
<keyword evidence="3" id="KW-0547">Nucleotide-binding</keyword>
<keyword evidence="7" id="KW-1185">Reference proteome</keyword>
<dbReference type="GO" id="GO:0016887">
    <property type="term" value="F:ATP hydrolysis activity"/>
    <property type="evidence" value="ECO:0007669"/>
    <property type="project" value="InterPro"/>
</dbReference>
<dbReference type="SUPFAM" id="SSF52540">
    <property type="entry name" value="P-loop containing nucleoside triphosphate hydrolases"/>
    <property type="match status" value="1"/>
</dbReference>
<evidence type="ECO:0000313" key="7">
    <source>
        <dbReference type="Proteomes" id="UP000249130"/>
    </source>
</evidence>
<dbReference type="Pfam" id="PF12399">
    <property type="entry name" value="BCA_ABC_TP_C"/>
    <property type="match status" value="1"/>
</dbReference>
<feature type="domain" description="ABC transporter" evidence="5">
    <location>
        <begin position="6"/>
        <end position="247"/>
    </location>
</feature>
<comment type="caution">
    <text evidence="6">The sequence shown here is derived from an EMBL/GenBank/DDBJ whole genome shotgun (WGS) entry which is preliminary data.</text>
</comment>